<dbReference type="Proteomes" id="UP000694844">
    <property type="component" value="Chromosome 1"/>
</dbReference>
<dbReference type="GO" id="GO:0001764">
    <property type="term" value="P:neuron migration"/>
    <property type="evidence" value="ECO:0007669"/>
    <property type="project" value="TreeGrafter"/>
</dbReference>
<dbReference type="RefSeq" id="XP_022340547.1">
    <property type="nucleotide sequence ID" value="XM_022484839.1"/>
</dbReference>
<dbReference type="GO" id="GO:0031410">
    <property type="term" value="C:cytoplasmic vesicle"/>
    <property type="evidence" value="ECO:0007669"/>
    <property type="project" value="TreeGrafter"/>
</dbReference>
<evidence type="ECO:0000256" key="4">
    <source>
        <dbReference type="ARBA" id="ARBA00022737"/>
    </source>
</evidence>
<name>A0A8B8EIR0_CRAVI</name>
<feature type="transmembrane region" description="Helical" evidence="9">
    <location>
        <begin position="974"/>
        <end position="999"/>
    </location>
</feature>
<dbReference type="FunFam" id="2.60.40.10:FF:000257">
    <property type="entry name" value="Dyslexia-associated protein KIAA0319-like"/>
    <property type="match status" value="1"/>
</dbReference>
<dbReference type="KEGG" id="cvn:111135097"/>
<evidence type="ECO:0000259" key="11">
    <source>
        <dbReference type="PROSITE" id="PS01186"/>
    </source>
</evidence>
<keyword evidence="7" id="KW-0325">Glycoprotein</keyword>
<dbReference type="InterPro" id="IPR013783">
    <property type="entry name" value="Ig-like_fold"/>
</dbReference>
<keyword evidence="4" id="KW-0677">Repeat</keyword>
<dbReference type="GeneID" id="111135097"/>
<dbReference type="Pfam" id="PF23620">
    <property type="entry name" value="KIAA0319"/>
    <property type="match status" value="1"/>
</dbReference>
<dbReference type="SMART" id="SM00089">
    <property type="entry name" value="PKD"/>
    <property type="match status" value="4"/>
</dbReference>
<evidence type="ECO:0000313" key="13">
    <source>
        <dbReference type="RefSeq" id="XP_022340547.1"/>
    </source>
</evidence>
<gene>
    <name evidence="13 14" type="primary">LOC111135097</name>
</gene>
<keyword evidence="3 9" id="KW-0812">Transmembrane</keyword>
<evidence type="ECO:0000256" key="5">
    <source>
        <dbReference type="ARBA" id="ARBA00022989"/>
    </source>
</evidence>
<reference evidence="13" key="2">
    <citation type="submission" date="2025-04" db="UniProtKB">
        <authorList>
            <consortium name="RefSeq"/>
        </authorList>
    </citation>
    <scope>IDENTIFICATION</scope>
    <source>
        <tissue evidence="13">Whole sample</tissue>
    </source>
</reference>
<dbReference type="PANTHER" id="PTHR46182">
    <property type="entry name" value="FI19480P1"/>
    <property type="match status" value="1"/>
</dbReference>
<keyword evidence="5 9" id="KW-1133">Transmembrane helix</keyword>
<evidence type="ECO:0000256" key="3">
    <source>
        <dbReference type="ARBA" id="ARBA00022692"/>
    </source>
</evidence>
<evidence type="ECO:0000256" key="10">
    <source>
        <dbReference type="SAM" id="SignalP"/>
    </source>
</evidence>
<sequence length="1087" mass="120404">MCTMIARSKGISFRKWMSATHCSLLILLLYLSGSLSEEICQKEVKPETIETRIHKNSIPKGGVSAGRYTKDKDSTNQWLCIVSCCQDLNNCDSAFFHKNVCYLIKCNVTFSGACDPVTKTDAKYNDTVYVNVRDVVYQQCDLLNNNGCQEGEECRYSSDDGATRCLCKAGYIENQLGSCVALSAADLDPVSSTGECEYPLDNTCHKNEECYLPPHTHKRVGTCRCKEGYIRDTTNTCVATPKLIEKTTTASVPVTQRTNSEKSVKVCEYGLDSCGEHQECYLPKNSLKRSGICVCGEGYYMGTNNECVLSPSSTATPRTTTSEVIQTTPTGHRSKRAEKHVEGKISKLTVSAGNAVKLQLPKDETVLTCFVLEKETPGEKFQYEWSLITSPEGAEIGKMVGKNTDKLTISKLIAGLYTFKIEVTGQNRVGEADVNVTVLPPTRKNSPPVAVINPKEQIVKLPNSAILDGSDSSDDDKIVKYLWEEMSGPLQDHTLQDDKNMLTLKDLVPGNYIFKLTVTDSDGATNSTVANVTVIKETDYPPKADAGSDVVIHLPQDSVILYGNSSTDDKGIKSYEWIKSADDKLTADMTGTTSPYLHLSKLQVGDYTFTLKVTDTAEQVSTATVHLFVKPDVNTPPVAVTAGQLNVVLPLEGLVLDGRNSTDDKMINTYLWKQTGGTPSLKIENGDTALATAVGDITPGEYKFTLTVTDQEKLQSSQELTVIVKELPNKAPVSRAGGERLVTLPITLVEIDGSKSSDDKKIVRYNWERDAKSLAAGDILNGTDHEAVLQLVNLVAGKYIFKLTVFDAEGLSSTDTANLHVKEDPHKKDLLELTLDTNLEEFTAEDKENLRSQLSSMLPKSSDGDISAEIQTLHKSPNSLLHVTFYMANVRKESHNYRNGPETARLLREQLESSNYHILNYKVKSLDTIVCQNNCSGHGFCDNRSKTCVCEAFWMQNFFIFHVMNGESNCDWSILYFIIVLFLLVVALAAIVWGAICWIKKRRCRCYKWKTKKRHRYSLLQEVDDAKDEIKLLPKGKTQNSSVMMSESDLSTDEETLFINTSNKKTNGFIQKPLNGVSKHIKTKLRA</sequence>
<dbReference type="InterPro" id="IPR029865">
    <property type="entry name" value="KIAA0319-like"/>
</dbReference>
<feature type="signal peptide" evidence="10">
    <location>
        <begin position="1"/>
        <end position="36"/>
    </location>
</feature>
<evidence type="ECO:0000256" key="8">
    <source>
        <dbReference type="SAM" id="MobiDB-lite"/>
    </source>
</evidence>
<feature type="region of interest" description="Disordered" evidence="8">
    <location>
        <begin position="312"/>
        <end position="335"/>
    </location>
</feature>
<dbReference type="Gene3D" id="2.60.40.10">
    <property type="entry name" value="Immunoglobulins"/>
    <property type="match status" value="5"/>
</dbReference>
<organism evidence="12 13">
    <name type="scientific">Crassostrea virginica</name>
    <name type="common">Eastern oyster</name>
    <dbReference type="NCBI Taxonomy" id="6565"/>
    <lineage>
        <taxon>Eukaryota</taxon>
        <taxon>Metazoa</taxon>
        <taxon>Spiralia</taxon>
        <taxon>Lophotrochozoa</taxon>
        <taxon>Mollusca</taxon>
        <taxon>Bivalvia</taxon>
        <taxon>Autobranchia</taxon>
        <taxon>Pteriomorphia</taxon>
        <taxon>Ostreida</taxon>
        <taxon>Ostreoidea</taxon>
        <taxon>Ostreidae</taxon>
        <taxon>Crassostrea</taxon>
    </lineage>
</organism>
<keyword evidence="10" id="KW-0732">Signal</keyword>
<proteinExistence type="predicted"/>
<dbReference type="OrthoDB" id="536372at2759"/>
<protein>
    <submittedName>
        <fullName evidence="13 14">Dyslexia-associated protein KIAA0319-like protein isoform X1</fullName>
    </submittedName>
</protein>
<comment type="subcellular location">
    <subcellularLocation>
        <location evidence="1">Cell membrane</location>
    </subcellularLocation>
</comment>
<dbReference type="FunFam" id="2.60.40.10:FF:000061">
    <property type="entry name" value="Dyslexia-associated protein KIAA0319 homolog"/>
    <property type="match status" value="2"/>
</dbReference>
<evidence type="ECO:0000313" key="12">
    <source>
        <dbReference type="Proteomes" id="UP000694844"/>
    </source>
</evidence>
<evidence type="ECO:0000256" key="9">
    <source>
        <dbReference type="SAM" id="Phobius"/>
    </source>
</evidence>
<accession>A0A8B8EIR0</accession>
<dbReference type="PROSITE" id="PS01186">
    <property type="entry name" value="EGF_2"/>
    <property type="match status" value="1"/>
</dbReference>
<dbReference type="Pfam" id="PF22352">
    <property type="entry name" value="K319L-like_PKD"/>
    <property type="match status" value="5"/>
</dbReference>
<dbReference type="FunFam" id="2.60.40.10:FF:000258">
    <property type="entry name" value="Dyslexia-associated protein KIAA0319 homolog"/>
    <property type="match status" value="1"/>
</dbReference>
<evidence type="ECO:0000256" key="1">
    <source>
        <dbReference type="ARBA" id="ARBA00004236"/>
    </source>
</evidence>
<dbReference type="GO" id="GO:0005886">
    <property type="term" value="C:plasma membrane"/>
    <property type="evidence" value="ECO:0007669"/>
    <property type="project" value="UniProtKB-SubCell"/>
</dbReference>
<keyword evidence="2" id="KW-1003">Cell membrane</keyword>
<evidence type="ECO:0000256" key="7">
    <source>
        <dbReference type="ARBA" id="ARBA00023180"/>
    </source>
</evidence>
<dbReference type="InterPro" id="IPR056502">
    <property type="entry name" value="KIAA0319-like_C"/>
</dbReference>
<keyword evidence="12" id="KW-1185">Reference proteome</keyword>
<evidence type="ECO:0000256" key="2">
    <source>
        <dbReference type="ARBA" id="ARBA00022475"/>
    </source>
</evidence>
<dbReference type="SUPFAM" id="SSF49299">
    <property type="entry name" value="PKD domain"/>
    <property type="match status" value="4"/>
</dbReference>
<dbReference type="InterPro" id="IPR000742">
    <property type="entry name" value="EGF"/>
</dbReference>
<evidence type="ECO:0000313" key="14">
    <source>
        <dbReference type="RefSeq" id="XP_022340551.1"/>
    </source>
</evidence>
<dbReference type="RefSeq" id="XP_022340551.1">
    <property type="nucleotide sequence ID" value="XM_022484843.1"/>
</dbReference>
<dbReference type="InterPro" id="IPR022409">
    <property type="entry name" value="PKD/Chitinase_dom"/>
</dbReference>
<reference evidence="12" key="1">
    <citation type="submission" date="2024-06" db="UniProtKB">
        <authorList>
            <consortium name="RefSeq"/>
        </authorList>
    </citation>
    <scope>NUCLEOTIDE SEQUENCE [LARGE SCALE GENOMIC DNA]</scope>
    <source>
        <tissue evidence="14">Whole sample</tissue>
    </source>
</reference>
<keyword evidence="6 9" id="KW-0472">Membrane</keyword>
<dbReference type="AlphaFoldDB" id="A0A8B8EIR0"/>
<evidence type="ECO:0000256" key="6">
    <source>
        <dbReference type="ARBA" id="ARBA00023136"/>
    </source>
</evidence>
<feature type="domain" description="EGF-like" evidence="11">
    <location>
        <begin position="165"/>
        <end position="179"/>
    </location>
</feature>
<dbReference type="PANTHER" id="PTHR46182:SF2">
    <property type="entry name" value="FI19480P1"/>
    <property type="match status" value="1"/>
</dbReference>
<dbReference type="InterPro" id="IPR035986">
    <property type="entry name" value="PKD_dom_sf"/>
</dbReference>
<feature type="chain" id="PRO_5044666460" evidence="10">
    <location>
        <begin position="37"/>
        <end position="1087"/>
    </location>
</feature>
<dbReference type="SMART" id="SM00181">
    <property type="entry name" value="EGF"/>
    <property type="match status" value="4"/>
</dbReference>
<feature type="compositionally biased region" description="Low complexity" evidence="8">
    <location>
        <begin position="312"/>
        <end position="322"/>
    </location>
</feature>